<dbReference type="EMBL" id="PDCK01000045">
    <property type="protein sequence ID" value="PRQ19463.1"/>
    <property type="molecule type" value="Genomic_DNA"/>
</dbReference>
<accession>A0A2P6PC05</accession>
<name>A0A2P6PC05_ROSCH</name>
<gene>
    <name evidence="1" type="ORF">RchiOBHm_Chr7g0217491</name>
</gene>
<keyword evidence="2" id="KW-1185">Reference proteome</keyword>
<reference evidence="1 2" key="1">
    <citation type="journal article" date="2018" name="Nat. Genet.">
        <title>The Rosa genome provides new insights in the design of modern roses.</title>
        <authorList>
            <person name="Bendahmane M."/>
        </authorList>
    </citation>
    <scope>NUCLEOTIDE SEQUENCE [LARGE SCALE GENOMIC DNA]</scope>
    <source>
        <strain evidence="2">cv. Old Blush</strain>
    </source>
</reference>
<dbReference type="Proteomes" id="UP000238479">
    <property type="component" value="Chromosome 7"/>
</dbReference>
<evidence type="ECO:0000313" key="1">
    <source>
        <dbReference type="EMBL" id="PRQ19463.1"/>
    </source>
</evidence>
<protein>
    <submittedName>
        <fullName evidence="1">Uncharacterized protein</fullName>
    </submittedName>
</protein>
<comment type="caution">
    <text evidence="1">The sequence shown here is derived from an EMBL/GenBank/DDBJ whole genome shotgun (WGS) entry which is preliminary data.</text>
</comment>
<dbReference type="AlphaFoldDB" id="A0A2P6PC05"/>
<sequence>MILMKAYDLSTASVLVSFDISGLCTSKRLQADANLLEPISFLKVTIFALGVRFAAKDLKVLRKRFIYGDIHMVIDILSTVKKKKVMGQVVG</sequence>
<dbReference type="Gramene" id="PRQ19463">
    <property type="protein sequence ID" value="PRQ19463"/>
    <property type="gene ID" value="RchiOBHm_Chr7g0217491"/>
</dbReference>
<organism evidence="1 2">
    <name type="scientific">Rosa chinensis</name>
    <name type="common">China rose</name>
    <dbReference type="NCBI Taxonomy" id="74649"/>
    <lineage>
        <taxon>Eukaryota</taxon>
        <taxon>Viridiplantae</taxon>
        <taxon>Streptophyta</taxon>
        <taxon>Embryophyta</taxon>
        <taxon>Tracheophyta</taxon>
        <taxon>Spermatophyta</taxon>
        <taxon>Magnoliopsida</taxon>
        <taxon>eudicotyledons</taxon>
        <taxon>Gunneridae</taxon>
        <taxon>Pentapetalae</taxon>
        <taxon>rosids</taxon>
        <taxon>fabids</taxon>
        <taxon>Rosales</taxon>
        <taxon>Rosaceae</taxon>
        <taxon>Rosoideae</taxon>
        <taxon>Rosoideae incertae sedis</taxon>
        <taxon>Rosa</taxon>
    </lineage>
</organism>
<proteinExistence type="predicted"/>
<evidence type="ECO:0000313" key="2">
    <source>
        <dbReference type="Proteomes" id="UP000238479"/>
    </source>
</evidence>